<evidence type="ECO:0000313" key="1">
    <source>
        <dbReference type="EMBL" id="MPC10990.1"/>
    </source>
</evidence>
<accession>A0A5B7CN95</accession>
<proteinExistence type="predicted"/>
<name>A0A5B7CN95_PORTR</name>
<dbReference type="Proteomes" id="UP000324222">
    <property type="component" value="Unassembled WGS sequence"/>
</dbReference>
<gene>
    <name evidence="1" type="ORF">E2C01_003641</name>
</gene>
<dbReference type="AlphaFoldDB" id="A0A5B7CN95"/>
<dbReference type="EMBL" id="VSRR010000140">
    <property type="protein sequence ID" value="MPC10990.1"/>
    <property type="molecule type" value="Genomic_DNA"/>
</dbReference>
<reference evidence="1 2" key="1">
    <citation type="submission" date="2019-05" db="EMBL/GenBank/DDBJ databases">
        <title>Another draft genome of Portunus trituberculatus and its Hox gene families provides insights of decapod evolution.</title>
        <authorList>
            <person name="Jeong J.-H."/>
            <person name="Song I."/>
            <person name="Kim S."/>
            <person name="Choi T."/>
            <person name="Kim D."/>
            <person name="Ryu S."/>
            <person name="Kim W."/>
        </authorList>
    </citation>
    <scope>NUCLEOTIDE SEQUENCE [LARGE SCALE GENOMIC DNA]</scope>
    <source>
        <tissue evidence="1">Muscle</tissue>
    </source>
</reference>
<comment type="caution">
    <text evidence="1">The sequence shown here is derived from an EMBL/GenBank/DDBJ whole genome shotgun (WGS) entry which is preliminary data.</text>
</comment>
<keyword evidence="2" id="KW-1185">Reference proteome</keyword>
<protein>
    <submittedName>
        <fullName evidence="1">Uncharacterized protein</fullName>
    </submittedName>
</protein>
<organism evidence="1 2">
    <name type="scientific">Portunus trituberculatus</name>
    <name type="common">Swimming crab</name>
    <name type="synonym">Neptunus trituberculatus</name>
    <dbReference type="NCBI Taxonomy" id="210409"/>
    <lineage>
        <taxon>Eukaryota</taxon>
        <taxon>Metazoa</taxon>
        <taxon>Ecdysozoa</taxon>
        <taxon>Arthropoda</taxon>
        <taxon>Crustacea</taxon>
        <taxon>Multicrustacea</taxon>
        <taxon>Malacostraca</taxon>
        <taxon>Eumalacostraca</taxon>
        <taxon>Eucarida</taxon>
        <taxon>Decapoda</taxon>
        <taxon>Pleocyemata</taxon>
        <taxon>Brachyura</taxon>
        <taxon>Eubrachyura</taxon>
        <taxon>Portunoidea</taxon>
        <taxon>Portunidae</taxon>
        <taxon>Portuninae</taxon>
        <taxon>Portunus</taxon>
    </lineage>
</organism>
<sequence>MYRDQHQVAVFIEVCDQYPLCIMLGTELNGCVQSYFFITRRLHQEHCCLHTREQFRVNSPPALIKTSCLRDLV</sequence>
<evidence type="ECO:0000313" key="2">
    <source>
        <dbReference type="Proteomes" id="UP000324222"/>
    </source>
</evidence>